<dbReference type="Gene3D" id="3.30.230.80">
    <property type="match status" value="1"/>
</dbReference>
<dbReference type="InterPro" id="IPR001404">
    <property type="entry name" value="Hsp90_fam"/>
</dbReference>
<evidence type="ECO:0000256" key="2">
    <source>
        <dbReference type="ARBA" id="ARBA00023186"/>
    </source>
</evidence>
<dbReference type="Proteomes" id="UP000224567">
    <property type="component" value="Unassembled WGS sequence"/>
</dbReference>
<comment type="similarity">
    <text evidence="1">Belongs to the heat shock protein 90 family.</text>
</comment>
<sequence>MDVEIEQITSQENPQKLQNNKEAITNDNPHTVAGTTSGSPYFSNNNSSNSDLMFHEDRNDRDDGMDDCDDMSNYDDNECDYLSASKDEKHAVFLKQDAMLESKAQKKIINIKLYVWRVFIMDNYEELMPEYLGFVKGIVDSDDLSLNNSHEILQQNNILKVIRKNLMKKCIEMFNEIANTKEGLKLVDIFTKDLPKFRFETLREQLEVTNKHLKEEC</sequence>
<reference evidence="5" key="2">
    <citation type="journal article" date="2017" name="J. Anim. Genet.">
        <title>Multiple reference genome sequences of hot pepper reveal the massive evolution of plant disease resistance genes by retroduplication.</title>
        <authorList>
            <person name="Kim S."/>
            <person name="Park J."/>
            <person name="Yeom S.-I."/>
            <person name="Kim Y.-M."/>
            <person name="Seo E."/>
            <person name="Kim K.-T."/>
            <person name="Kim M.-S."/>
            <person name="Lee J.M."/>
            <person name="Cheong K."/>
            <person name="Shin H.-S."/>
            <person name="Kim S.-B."/>
            <person name="Han K."/>
            <person name="Lee J."/>
            <person name="Park M."/>
            <person name="Lee H.-A."/>
            <person name="Lee H.-Y."/>
            <person name="Lee Y."/>
            <person name="Oh S."/>
            <person name="Lee J.H."/>
            <person name="Choi E."/>
            <person name="Choi E."/>
            <person name="Lee S.E."/>
            <person name="Jeon J."/>
            <person name="Kim H."/>
            <person name="Choi G."/>
            <person name="Song H."/>
            <person name="Lee J."/>
            <person name="Lee S.-C."/>
            <person name="Kwon J.-K."/>
            <person name="Lee H.-Y."/>
            <person name="Koo N."/>
            <person name="Hong Y."/>
            <person name="Kim R.W."/>
            <person name="Kang W.-H."/>
            <person name="Huh J.H."/>
            <person name="Kang B.-C."/>
            <person name="Yang T.-J."/>
            <person name="Lee Y.-H."/>
            <person name="Bennetzen J.L."/>
            <person name="Choi D."/>
        </authorList>
    </citation>
    <scope>NUCLEOTIDE SEQUENCE [LARGE SCALE GENOMIC DNA]</scope>
    <source>
        <strain evidence="5">cv. PBC81</strain>
    </source>
</reference>
<dbReference type="EMBL" id="MLFT02000003">
    <property type="protein sequence ID" value="PHT52736.1"/>
    <property type="molecule type" value="Genomic_DNA"/>
</dbReference>
<evidence type="ECO:0000256" key="3">
    <source>
        <dbReference type="SAM" id="MobiDB-lite"/>
    </source>
</evidence>
<reference evidence="4 5" key="1">
    <citation type="journal article" date="2017" name="Genome Biol.">
        <title>New reference genome sequences of hot pepper reveal the massive evolution of plant disease-resistance genes by retroduplication.</title>
        <authorList>
            <person name="Kim S."/>
            <person name="Park J."/>
            <person name="Yeom S.I."/>
            <person name="Kim Y.M."/>
            <person name="Seo E."/>
            <person name="Kim K.T."/>
            <person name="Kim M.S."/>
            <person name="Lee J.M."/>
            <person name="Cheong K."/>
            <person name="Shin H.S."/>
            <person name="Kim S.B."/>
            <person name="Han K."/>
            <person name="Lee J."/>
            <person name="Park M."/>
            <person name="Lee H.A."/>
            <person name="Lee H.Y."/>
            <person name="Lee Y."/>
            <person name="Oh S."/>
            <person name="Lee J.H."/>
            <person name="Choi E."/>
            <person name="Choi E."/>
            <person name="Lee S.E."/>
            <person name="Jeon J."/>
            <person name="Kim H."/>
            <person name="Choi G."/>
            <person name="Song H."/>
            <person name="Lee J."/>
            <person name="Lee S.C."/>
            <person name="Kwon J.K."/>
            <person name="Lee H.Y."/>
            <person name="Koo N."/>
            <person name="Hong Y."/>
            <person name="Kim R.W."/>
            <person name="Kang W.H."/>
            <person name="Huh J.H."/>
            <person name="Kang B.C."/>
            <person name="Yang T.J."/>
            <person name="Lee Y.H."/>
            <person name="Bennetzen J.L."/>
            <person name="Choi D."/>
        </authorList>
    </citation>
    <scope>NUCLEOTIDE SEQUENCE [LARGE SCALE GENOMIC DNA]</scope>
    <source>
        <strain evidence="5">cv. PBC81</strain>
    </source>
</reference>
<feature type="compositionally biased region" description="Polar residues" evidence="3">
    <location>
        <begin position="7"/>
        <end position="42"/>
    </location>
</feature>
<dbReference type="PANTHER" id="PTHR11528">
    <property type="entry name" value="HEAT SHOCK PROTEIN 90 FAMILY MEMBER"/>
    <property type="match status" value="1"/>
</dbReference>
<dbReference type="InterPro" id="IPR020568">
    <property type="entry name" value="Ribosomal_Su5_D2-typ_SF"/>
</dbReference>
<organism evidence="4 5">
    <name type="scientific">Capsicum baccatum</name>
    <name type="common">Peruvian pepper</name>
    <dbReference type="NCBI Taxonomy" id="33114"/>
    <lineage>
        <taxon>Eukaryota</taxon>
        <taxon>Viridiplantae</taxon>
        <taxon>Streptophyta</taxon>
        <taxon>Embryophyta</taxon>
        <taxon>Tracheophyta</taxon>
        <taxon>Spermatophyta</taxon>
        <taxon>Magnoliopsida</taxon>
        <taxon>eudicotyledons</taxon>
        <taxon>Gunneridae</taxon>
        <taxon>Pentapetalae</taxon>
        <taxon>asterids</taxon>
        <taxon>lamiids</taxon>
        <taxon>Solanales</taxon>
        <taxon>Solanaceae</taxon>
        <taxon>Solanoideae</taxon>
        <taxon>Capsiceae</taxon>
        <taxon>Capsicum</taxon>
    </lineage>
</organism>
<evidence type="ECO:0000256" key="1">
    <source>
        <dbReference type="ARBA" id="ARBA00008239"/>
    </source>
</evidence>
<protein>
    <submittedName>
        <fullName evidence="4">Heat shock protein 82</fullName>
    </submittedName>
</protein>
<dbReference type="OrthoDB" id="1714277at2759"/>
<dbReference type="GO" id="GO:0051082">
    <property type="term" value="F:unfolded protein binding"/>
    <property type="evidence" value="ECO:0007669"/>
    <property type="project" value="InterPro"/>
</dbReference>
<keyword evidence="5" id="KW-1185">Reference proteome</keyword>
<dbReference type="AlphaFoldDB" id="A0A2G2X5I7"/>
<accession>A0A2G2X5I7</accession>
<gene>
    <name evidence="4" type="ORF">CQW23_07198</name>
</gene>
<evidence type="ECO:0000313" key="4">
    <source>
        <dbReference type="EMBL" id="PHT52736.1"/>
    </source>
</evidence>
<proteinExistence type="inferred from homology"/>
<feature type="region of interest" description="Disordered" evidence="3">
    <location>
        <begin position="1"/>
        <end position="69"/>
    </location>
</feature>
<name>A0A2G2X5I7_CAPBA</name>
<dbReference type="SUPFAM" id="SSF54211">
    <property type="entry name" value="Ribosomal protein S5 domain 2-like"/>
    <property type="match status" value="1"/>
</dbReference>
<dbReference type="GO" id="GO:0005524">
    <property type="term" value="F:ATP binding"/>
    <property type="evidence" value="ECO:0007669"/>
    <property type="project" value="InterPro"/>
</dbReference>
<dbReference type="GO" id="GO:0016887">
    <property type="term" value="F:ATP hydrolysis activity"/>
    <property type="evidence" value="ECO:0007669"/>
    <property type="project" value="InterPro"/>
</dbReference>
<comment type="caution">
    <text evidence="4">The sequence shown here is derived from an EMBL/GenBank/DDBJ whole genome shotgun (WGS) entry which is preliminary data.</text>
</comment>
<keyword evidence="2" id="KW-0143">Chaperone</keyword>
<dbReference type="STRING" id="33114.A0A2G2X5I7"/>
<evidence type="ECO:0000313" key="5">
    <source>
        <dbReference type="Proteomes" id="UP000224567"/>
    </source>
</evidence>
<feature type="compositionally biased region" description="Basic and acidic residues" evidence="3">
    <location>
        <begin position="53"/>
        <end position="62"/>
    </location>
</feature>
<dbReference type="GO" id="GO:0140662">
    <property type="term" value="F:ATP-dependent protein folding chaperone"/>
    <property type="evidence" value="ECO:0007669"/>
    <property type="project" value="InterPro"/>
</dbReference>
<keyword evidence="4" id="KW-0346">Stress response</keyword>
<dbReference type="Pfam" id="PF00183">
    <property type="entry name" value="HSP90"/>
    <property type="match status" value="1"/>
</dbReference>